<keyword evidence="2" id="KW-1185">Reference proteome</keyword>
<proteinExistence type="predicted"/>
<dbReference type="Pfam" id="PF23835">
    <property type="entry name" value="DUF7205"/>
    <property type="match status" value="1"/>
</dbReference>
<dbReference type="InterPro" id="IPR055629">
    <property type="entry name" value="DUF7205"/>
</dbReference>
<protein>
    <submittedName>
        <fullName evidence="1">Uncharacterized protein</fullName>
    </submittedName>
</protein>
<evidence type="ECO:0000313" key="1">
    <source>
        <dbReference type="EMBL" id="CEF89233.1"/>
    </source>
</evidence>
<accession>A0A0A1IU82</accession>
<gene>
    <name evidence="1" type="primary">ORF128</name>
</gene>
<organism evidence="1 2">
    <name type="scientific">Pseudomonas phage vB_PaeM_PAO1_Ab03</name>
    <dbReference type="NCBI Taxonomy" id="1548901"/>
    <lineage>
        <taxon>Viruses</taxon>
        <taxon>Duplodnaviria</taxon>
        <taxon>Heunggongvirae</taxon>
        <taxon>Uroviricota</taxon>
        <taxon>Caudoviricetes</taxon>
        <taxon>Vandenendeviridae</taxon>
        <taxon>Nankokuvirus</taxon>
        <taxon>Nankokuvirus Ab03</taxon>
    </lineage>
</organism>
<dbReference type="GeneID" id="23679296"/>
<dbReference type="EMBL" id="LN610573">
    <property type="protein sequence ID" value="CEF89233.1"/>
    <property type="molecule type" value="Genomic_DNA"/>
</dbReference>
<sequence length="76" mass="8095">MSKEIEAFDVAGRRLHVGDQVAIASTAGKATEMVVTTVEAVRAKTVILKHPTAWGAQTSRRHAAVCKIPELAGKEV</sequence>
<dbReference type="OrthoDB" id="23933at10239"/>
<dbReference type="Proteomes" id="UP000030230">
    <property type="component" value="Segment"/>
</dbReference>
<name>A0A0A1IU82_9CAUD</name>
<dbReference type="KEGG" id="vg:23679296"/>
<dbReference type="RefSeq" id="YP_009124524.1">
    <property type="nucleotide sequence ID" value="NC_026587.1"/>
</dbReference>
<reference evidence="2" key="1">
    <citation type="journal article" date="2015" name="PLoS ONE">
        <title>Investigation of a Large Collection of Pseudomonas aeruginosa Bacteriophages Collected from a Single Environmental Source in Abidjan, Cote d'Ivoire.</title>
        <authorList>
            <person name="Essoh C."/>
            <person name="Latino L."/>
            <person name="Midoux C."/>
            <person name="Blouin Y."/>
            <person name="Loukou G."/>
            <person name="Nguetta S.P."/>
            <person name="Lathro S."/>
            <person name="Cablanmian A."/>
            <person name="Kouassi A.K."/>
            <person name="Vergnaud G."/>
            <person name="Pourcel C."/>
        </authorList>
    </citation>
    <scope>NUCLEOTIDE SEQUENCE [LARGE SCALE GENOMIC DNA]</scope>
</reference>
<evidence type="ECO:0000313" key="2">
    <source>
        <dbReference type="Proteomes" id="UP000030230"/>
    </source>
</evidence>